<dbReference type="Pfam" id="PF20258">
    <property type="entry name" value="tRNA_Me_trans_C"/>
    <property type="match status" value="1"/>
</dbReference>
<comment type="caution">
    <text evidence="12">The sequence shown here is derived from an EMBL/GenBank/DDBJ whole genome shotgun (WGS) entry which is preliminary data.</text>
</comment>
<keyword evidence="4 9" id="KW-0547">Nucleotide-binding</keyword>
<dbReference type="InterPro" id="IPR046885">
    <property type="entry name" value="MnmA-like_C"/>
</dbReference>
<gene>
    <name evidence="9 12" type="primary">mnmA</name>
    <name evidence="12" type="ORF">POL25_24185</name>
</gene>
<feature type="binding site" evidence="9">
    <location>
        <position position="126"/>
    </location>
    <ligand>
        <name>ATP</name>
        <dbReference type="ChEBI" id="CHEBI:30616"/>
    </ligand>
</feature>
<comment type="function">
    <text evidence="9">Catalyzes the 2-thiolation of uridine at the wobble position (U34) of tRNA, leading to the formation of s(2)U34.</text>
</comment>
<proteinExistence type="inferred from homology"/>
<keyword evidence="2 9" id="KW-0808">Transferase</keyword>
<feature type="domain" description="tRNA-specific 2-thiouridylase MnmA-like central" evidence="11">
    <location>
        <begin position="220"/>
        <end position="273"/>
    </location>
</feature>
<comment type="similarity">
    <text evidence="9">Belongs to the MnmA/TRMU family.</text>
</comment>
<feature type="region of interest" description="Interaction with tRNA" evidence="9">
    <location>
        <begin position="144"/>
        <end position="146"/>
    </location>
</feature>
<evidence type="ECO:0000256" key="9">
    <source>
        <dbReference type="HAMAP-Rule" id="MF_00144"/>
    </source>
</evidence>
<evidence type="ECO:0000256" key="5">
    <source>
        <dbReference type="ARBA" id="ARBA00022840"/>
    </source>
</evidence>
<feature type="binding site" evidence="9">
    <location>
        <position position="32"/>
    </location>
    <ligand>
        <name>ATP</name>
        <dbReference type="ChEBI" id="CHEBI:30616"/>
    </ligand>
</feature>
<organism evidence="12 13">
    <name type="scientific">Nannocystis bainbridge</name>
    <dbReference type="NCBI Taxonomy" id="2995303"/>
    <lineage>
        <taxon>Bacteria</taxon>
        <taxon>Pseudomonadati</taxon>
        <taxon>Myxococcota</taxon>
        <taxon>Polyangia</taxon>
        <taxon>Nannocystales</taxon>
        <taxon>Nannocystaceae</taxon>
        <taxon>Nannocystis</taxon>
    </lineage>
</organism>
<dbReference type="NCBIfam" id="NF001138">
    <property type="entry name" value="PRK00143.1"/>
    <property type="match status" value="1"/>
</dbReference>
<dbReference type="Gene3D" id="2.40.30.10">
    <property type="entry name" value="Translation factors"/>
    <property type="match status" value="1"/>
</dbReference>
<dbReference type="Pfam" id="PF03054">
    <property type="entry name" value="tRNA_Me_trans"/>
    <property type="match status" value="1"/>
</dbReference>
<evidence type="ECO:0000256" key="2">
    <source>
        <dbReference type="ARBA" id="ARBA00022679"/>
    </source>
</evidence>
<feature type="active site" description="Cysteine persulfide intermediate" evidence="9">
    <location>
        <position position="194"/>
    </location>
</feature>
<feature type="site" description="Interaction with tRNA" evidence="9">
    <location>
        <position position="127"/>
    </location>
</feature>
<evidence type="ECO:0000313" key="12">
    <source>
        <dbReference type="EMBL" id="MDC0720020.1"/>
    </source>
</evidence>
<evidence type="ECO:0000259" key="10">
    <source>
        <dbReference type="Pfam" id="PF20258"/>
    </source>
</evidence>
<dbReference type="InterPro" id="IPR004506">
    <property type="entry name" value="MnmA-like"/>
</dbReference>
<sequence>MRIVCAMSGGVDSSVAAALLVEAGHEVVGLTMRLYDASGHERQGRGGSCCSPAEIDQARDVCALLGIPHYTVDEQERFSAQVIDDFAREYARGRTPNPCVRCNEHVKFGPLVARARALGAEALATGHYARLEDGALLRAADATKDQTYFLFAVPPALLAGVQFPLGTWLKDQVRAKARALGLPSADTPDSQELCFVGGRDHGELVEARAATLGLATEELAPGEVVDAEGRVLGAHGGIHRVTIGQRRGLRIPGTSPRYVLRVLPAQRQVVVGDAADLETHALTLADFRRLAPLGEHATVRAEVQIRHRGRPAPARVELAGERATIHFETPVQAAAPGQAAVIYAGDRVLGGGWIAETGA</sequence>
<feature type="active site" description="Nucleophile" evidence="9">
    <location>
        <position position="102"/>
    </location>
</feature>
<keyword evidence="9" id="KW-0963">Cytoplasm</keyword>
<comment type="catalytic activity">
    <reaction evidence="8 9">
        <text>S-sulfanyl-L-cysteinyl-[protein] + uridine(34) in tRNA + AH2 + ATP = 2-thiouridine(34) in tRNA + L-cysteinyl-[protein] + A + AMP + diphosphate + H(+)</text>
        <dbReference type="Rhea" id="RHEA:47032"/>
        <dbReference type="Rhea" id="RHEA-COMP:10131"/>
        <dbReference type="Rhea" id="RHEA-COMP:11726"/>
        <dbReference type="Rhea" id="RHEA-COMP:11727"/>
        <dbReference type="Rhea" id="RHEA-COMP:11728"/>
        <dbReference type="ChEBI" id="CHEBI:13193"/>
        <dbReference type="ChEBI" id="CHEBI:15378"/>
        <dbReference type="ChEBI" id="CHEBI:17499"/>
        <dbReference type="ChEBI" id="CHEBI:29950"/>
        <dbReference type="ChEBI" id="CHEBI:30616"/>
        <dbReference type="ChEBI" id="CHEBI:33019"/>
        <dbReference type="ChEBI" id="CHEBI:61963"/>
        <dbReference type="ChEBI" id="CHEBI:65315"/>
        <dbReference type="ChEBI" id="CHEBI:87170"/>
        <dbReference type="ChEBI" id="CHEBI:456215"/>
        <dbReference type="EC" id="2.8.1.13"/>
    </reaction>
</comment>
<evidence type="ECO:0000256" key="7">
    <source>
        <dbReference type="ARBA" id="ARBA00023157"/>
    </source>
</evidence>
<keyword evidence="7" id="KW-1015">Disulfide bond</keyword>
<evidence type="ECO:0000313" key="13">
    <source>
        <dbReference type="Proteomes" id="UP001221686"/>
    </source>
</evidence>
<dbReference type="InterPro" id="IPR023382">
    <property type="entry name" value="MnmA-like_central_sf"/>
</dbReference>
<evidence type="ECO:0000256" key="3">
    <source>
        <dbReference type="ARBA" id="ARBA00022694"/>
    </source>
</evidence>
<dbReference type="Gene3D" id="2.30.30.280">
    <property type="entry name" value="Adenine nucleotide alpha hydrolases-like domains"/>
    <property type="match status" value="1"/>
</dbReference>
<dbReference type="Proteomes" id="UP001221686">
    <property type="component" value="Unassembled WGS sequence"/>
</dbReference>
<evidence type="ECO:0000259" key="11">
    <source>
        <dbReference type="Pfam" id="PF20259"/>
    </source>
</evidence>
<keyword evidence="6 9" id="KW-0694">RNA-binding</keyword>
<dbReference type="EMBL" id="JAQNDL010000002">
    <property type="protein sequence ID" value="MDC0720020.1"/>
    <property type="molecule type" value="Genomic_DNA"/>
</dbReference>
<evidence type="ECO:0000256" key="6">
    <source>
        <dbReference type="ARBA" id="ARBA00022884"/>
    </source>
</evidence>
<keyword evidence="13" id="KW-1185">Reference proteome</keyword>
<dbReference type="EC" id="2.8.1.13" evidence="9"/>
<dbReference type="CDD" id="cd01998">
    <property type="entry name" value="MnmA_TRMU-like"/>
    <property type="match status" value="1"/>
</dbReference>
<keyword evidence="1 9" id="KW-0820">tRNA-binding</keyword>
<dbReference type="SUPFAM" id="SSF52402">
    <property type="entry name" value="Adenine nucleotide alpha hydrolases-like"/>
    <property type="match status" value="1"/>
</dbReference>
<dbReference type="Pfam" id="PF20259">
    <property type="entry name" value="tRNA_Me_trans_M"/>
    <property type="match status" value="1"/>
</dbReference>
<dbReference type="NCBIfam" id="TIGR00420">
    <property type="entry name" value="trmU"/>
    <property type="match status" value="1"/>
</dbReference>
<dbReference type="InterPro" id="IPR014729">
    <property type="entry name" value="Rossmann-like_a/b/a_fold"/>
</dbReference>
<evidence type="ECO:0000256" key="8">
    <source>
        <dbReference type="ARBA" id="ARBA00051542"/>
    </source>
</evidence>
<comment type="subcellular location">
    <subcellularLocation>
        <location evidence="9">Cytoplasm</location>
    </subcellularLocation>
</comment>
<evidence type="ECO:0000256" key="1">
    <source>
        <dbReference type="ARBA" id="ARBA00022555"/>
    </source>
</evidence>
<feature type="site" description="Interaction with tRNA" evidence="9">
    <location>
        <position position="338"/>
    </location>
</feature>
<dbReference type="GO" id="GO:0103016">
    <property type="term" value="F:tRNA-uridine 2-sulfurtransferase activity"/>
    <property type="evidence" value="ECO:0007669"/>
    <property type="project" value="UniProtKB-EC"/>
</dbReference>
<evidence type="ECO:0000256" key="4">
    <source>
        <dbReference type="ARBA" id="ARBA00022741"/>
    </source>
</evidence>
<dbReference type="InterPro" id="IPR046884">
    <property type="entry name" value="MnmA-like_central"/>
</dbReference>
<feature type="binding site" evidence="9">
    <location>
        <begin position="6"/>
        <end position="13"/>
    </location>
    <ligand>
        <name>ATP</name>
        <dbReference type="ChEBI" id="CHEBI:30616"/>
    </ligand>
</feature>
<dbReference type="HAMAP" id="MF_00144">
    <property type="entry name" value="tRNA_thiouridyl_MnmA"/>
    <property type="match status" value="1"/>
</dbReference>
<protein>
    <recommendedName>
        <fullName evidence="9">tRNA-specific 2-thiouridylase MnmA</fullName>
        <ecNumber evidence="9">2.8.1.13</ecNumber>
    </recommendedName>
</protein>
<accession>A0ABT5E3P5</accession>
<dbReference type="RefSeq" id="WP_272088517.1">
    <property type="nucleotide sequence ID" value="NZ_JAQNDL010000002.1"/>
</dbReference>
<dbReference type="Gene3D" id="3.40.50.620">
    <property type="entry name" value="HUPs"/>
    <property type="match status" value="1"/>
</dbReference>
<feature type="domain" description="tRNA-specific 2-thiouridylase MnmA-like C-terminal" evidence="10">
    <location>
        <begin position="280"/>
        <end position="354"/>
    </location>
</feature>
<dbReference type="PANTHER" id="PTHR11933">
    <property type="entry name" value="TRNA 5-METHYLAMINOMETHYL-2-THIOURIDYLATE -METHYLTRANSFERASE"/>
    <property type="match status" value="1"/>
</dbReference>
<reference evidence="12 13" key="1">
    <citation type="submission" date="2022-11" db="EMBL/GenBank/DDBJ databases">
        <title>Minimal conservation of predation-associated metabolite biosynthetic gene clusters underscores biosynthetic potential of Myxococcota including descriptions for ten novel species: Archangium lansinium sp. nov., Myxococcus landrumus sp. nov., Nannocystis bai.</title>
        <authorList>
            <person name="Ahearne A."/>
            <person name="Stevens C."/>
            <person name="Dowd S."/>
        </authorList>
    </citation>
    <scope>NUCLEOTIDE SEQUENCE [LARGE SCALE GENOMIC DNA]</scope>
    <source>
        <strain evidence="12 13">BB15-2</strain>
    </source>
</reference>
<keyword evidence="5 9" id="KW-0067">ATP-binding</keyword>
<name>A0ABT5E3P5_9BACT</name>
<keyword evidence="3 9" id="KW-0819">tRNA processing</keyword>
<dbReference type="PANTHER" id="PTHR11933:SF5">
    <property type="entry name" value="MITOCHONDRIAL TRNA-SPECIFIC 2-THIOURIDYLASE 1"/>
    <property type="match status" value="1"/>
</dbReference>
<comment type="caution">
    <text evidence="9">Lacks conserved residue(s) required for the propagation of feature annotation.</text>
</comment>